<evidence type="ECO:0000313" key="3">
    <source>
        <dbReference type="Proteomes" id="UP001519460"/>
    </source>
</evidence>
<organism evidence="2 3">
    <name type="scientific">Batillaria attramentaria</name>
    <dbReference type="NCBI Taxonomy" id="370345"/>
    <lineage>
        <taxon>Eukaryota</taxon>
        <taxon>Metazoa</taxon>
        <taxon>Spiralia</taxon>
        <taxon>Lophotrochozoa</taxon>
        <taxon>Mollusca</taxon>
        <taxon>Gastropoda</taxon>
        <taxon>Caenogastropoda</taxon>
        <taxon>Sorbeoconcha</taxon>
        <taxon>Cerithioidea</taxon>
        <taxon>Batillariidae</taxon>
        <taxon>Batillaria</taxon>
    </lineage>
</organism>
<sequence>MGHGVDSVASCPLAHVYCGEFIEASENIAPRYTELQRPYLNGRAAAVVYRLGVLSLAYWCFPFVRICWPCSYWSRRGRLISSDDDIVLCSVDSIYPLIHYI</sequence>
<reference evidence="2 3" key="1">
    <citation type="journal article" date="2023" name="Sci. Data">
        <title>Genome assembly of the Korean intertidal mud-creeper Batillaria attramentaria.</title>
        <authorList>
            <person name="Patra A.K."/>
            <person name="Ho P.T."/>
            <person name="Jun S."/>
            <person name="Lee S.J."/>
            <person name="Kim Y."/>
            <person name="Won Y.J."/>
        </authorList>
    </citation>
    <scope>NUCLEOTIDE SEQUENCE [LARGE SCALE GENOMIC DNA]</scope>
    <source>
        <strain evidence="2">Wonlab-2016</strain>
    </source>
</reference>
<gene>
    <name evidence="2" type="ORF">BaRGS_00020917</name>
</gene>
<dbReference type="Proteomes" id="UP001519460">
    <property type="component" value="Unassembled WGS sequence"/>
</dbReference>
<protein>
    <submittedName>
        <fullName evidence="2">Uncharacterized protein</fullName>
    </submittedName>
</protein>
<keyword evidence="1" id="KW-1133">Transmembrane helix</keyword>
<keyword evidence="1" id="KW-0812">Transmembrane</keyword>
<dbReference type="AlphaFoldDB" id="A0ABD0KM01"/>
<comment type="caution">
    <text evidence="2">The sequence shown here is derived from an EMBL/GenBank/DDBJ whole genome shotgun (WGS) entry which is preliminary data.</text>
</comment>
<feature type="transmembrane region" description="Helical" evidence="1">
    <location>
        <begin position="47"/>
        <end position="68"/>
    </location>
</feature>
<evidence type="ECO:0000313" key="2">
    <source>
        <dbReference type="EMBL" id="KAK7487870.1"/>
    </source>
</evidence>
<keyword evidence="1" id="KW-0472">Membrane</keyword>
<dbReference type="EMBL" id="JACVVK020000158">
    <property type="protein sequence ID" value="KAK7487870.1"/>
    <property type="molecule type" value="Genomic_DNA"/>
</dbReference>
<accession>A0ABD0KM01</accession>
<evidence type="ECO:0000256" key="1">
    <source>
        <dbReference type="SAM" id="Phobius"/>
    </source>
</evidence>
<name>A0ABD0KM01_9CAEN</name>
<proteinExistence type="predicted"/>
<keyword evidence="3" id="KW-1185">Reference proteome</keyword>